<sequence length="118" mass="13228">MLQDRKKGRGIVGFYVSGAPGRIAILTQTQTDAGVVEWRGCGLQRLPQVPEDDEDIDDDAVYYDIGSMVDAGGALTLLRLCDGGELLDRILSWLSLRIRLYFFPLNLSFQVLMFPYKL</sequence>
<dbReference type="AlphaFoldDB" id="A0AAN9E7Q7"/>
<proteinExistence type="predicted"/>
<keyword evidence="2" id="KW-1185">Reference proteome</keyword>
<accession>A0AAN9E7Q7</accession>
<organism evidence="1 2">
    <name type="scientific">Crotalaria pallida</name>
    <name type="common">Smooth rattlebox</name>
    <name type="synonym">Crotalaria striata</name>
    <dbReference type="NCBI Taxonomy" id="3830"/>
    <lineage>
        <taxon>Eukaryota</taxon>
        <taxon>Viridiplantae</taxon>
        <taxon>Streptophyta</taxon>
        <taxon>Embryophyta</taxon>
        <taxon>Tracheophyta</taxon>
        <taxon>Spermatophyta</taxon>
        <taxon>Magnoliopsida</taxon>
        <taxon>eudicotyledons</taxon>
        <taxon>Gunneridae</taxon>
        <taxon>Pentapetalae</taxon>
        <taxon>rosids</taxon>
        <taxon>fabids</taxon>
        <taxon>Fabales</taxon>
        <taxon>Fabaceae</taxon>
        <taxon>Papilionoideae</taxon>
        <taxon>50 kb inversion clade</taxon>
        <taxon>genistoids sensu lato</taxon>
        <taxon>core genistoids</taxon>
        <taxon>Crotalarieae</taxon>
        <taxon>Crotalaria</taxon>
    </lineage>
</organism>
<dbReference type="Proteomes" id="UP001372338">
    <property type="component" value="Unassembled WGS sequence"/>
</dbReference>
<name>A0AAN9E7Q7_CROPI</name>
<evidence type="ECO:0000313" key="2">
    <source>
        <dbReference type="Proteomes" id="UP001372338"/>
    </source>
</evidence>
<evidence type="ECO:0000313" key="1">
    <source>
        <dbReference type="EMBL" id="KAK7246413.1"/>
    </source>
</evidence>
<comment type="caution">
    <text evidence="1">The sequence shown here is derived from an EMBL/GenBank/DDBJ whole genome shotgun (WGS) entry which is preliminary data.</text>
</comment>
<reference evidence="1 2" key="1">
    <citation type="submission" date="2024-01" db="EMBL/GenBank/DDBJ databases">
        <title>The genomes of 5 underutilized Papilionoideae crops provide insights into root nodulation and disease resistanc.</title>
        <authorList>
            <person name="Yuan L."/>
        </authorList>
    </citation>
    <scope>NUCLEOTIDE SEQUENCE [LARGE SCALE GENOMIC DNA]</scope>
    <source>
        <strain evidence="1">ZHUSHIDOU_FW_LH</strain>
        <tissue evidence="1">Leaf</tissue>
    </source>
</reference>
<protein>
    <submittedName>
        <fullName evidence="1">Uncharacterized protein</fullName>
    </submittedName>
</protein>
<gene>
    <name evidence="1" type="ORF">RIF29_41281</name>
</gene>
<dbReference type="EMBL" id="JAYWIO010000008">
    <property type="protein sequence ID" value="KAK7246413.1"/>
    <property type="molecule type" value="Genomic_DNA"/>
</dbReference>